<dbReference type="InterPro" id="IPR018357">
    <property type="entry name" value="Hexapep_transf_CS"/>
</dbReference>
<comment type="similarity">
    <text evidence="1">Belongs to the ATP-dependent AMP-binding enzyme family.</text>
</comment>
<dbReference type="SUPFAM" id="SSF56801">
    <property type="entry name" value="Acetyl-CoA synthetase-like"/>
    <property type="match status" value="1"/>
</dbReference>
<protein>
    <submittedName>
        <fullName evidence="8">AMP-binding protein</fullName>
    </submittedName>
</protein>
<evidence type="ECO:0000313" key="8">
    <source>
        <dbReference type="EMBL" id="QEA12487.1"/>
    </source>
</evidence>
<evidence type="ECO:0000256" key="3">
    <source>
        <dbReference type="ARBA" id="ARBA00022598"/>
    </source>
</evidence>
<dbReference type="OrthoDB" id="9803968at2"/>
<dbReference type="GO" id="GO:0016746">
    <property type="term" value="F:acyltransferase activity"/>
    <property type="evidence" value="ECO:0007669"/>
    <property type="project" value="UniProtKB-KW"/>
</dbReference>
<accession>A0A5B8RXE6</accession>
<dbReference type="SUPFAM" id="SSF51161">
    <property type="entry name" value="Trimeric LpxA-like enzymes"/>
    <property type="match status" value="1"/>
</dbReference>
<keyword evidence="6" id="KW-0012">Acyltransferase</keyword>
<dbReference type="GO" id="GO:0031956">
    <property type="term" value="F:medium-chain fatty acid-CoA ligase activity"/>
    <property type="evidence" value="ECO:0007669"/>
    <property type="project" value="TreeGrafter"/>
</dbReference>
<keyword evidence="3" id="KW-0436">Ligase</keyword>
<evidence type="ECO:0000313" key="9">
    <source>
        <dbReference type="Proteomes" id="UP000321199"/>
    </source>
</evidence>
<evidence type="ECO:0000256" key="4">
    <source>
        <dbReference type="ARBA" id="ARBA00022679"/>
    </source>
</evidence>
<evidence type="ECO:0000256" key="6">
    <source>
        <dbReference type="ARBA" id="ARBA00023315"/>
    </source>
</evidence>
<evidence type="ECO:0000256" key="2">
    <source>
        <dbReference type="ARBA" id="ARBA00007274"/>
    </source>
</evidence>
<proteinExistence type="inferred from homology"/>
<dbReference type="CDD" id="cd03354">
    <property type="entry name" value="LbH_SAT"/>
    <property type="match status" value="1"/>
</dbReference>
<reference evidence="8 9" key="1">
    <citation type="submission" date="2019-07" db="EMBL/GenBank/DDBJ databases">
        <title>Complete genome sequence of Comamonas sp. NLF 7-7 isolated from livestock.</title>
        <authorList>
            <person name="Kim D.H."/>
            <person name="Kim J.G."/>
        </authorList>
    </citation>
    <scope>NUCLEOTIDE SEQUENCE [LARGE SCALE GENOMIC DNA]</scope>
    <source>
        <strain evidence="8 9">NLF 7-7</strain>
    </source>
</reference>
<dbReference type="InterPro" id="IPR000873">
    <property type="entry name" value="AMP-dep_synth/lig_dom"/>
</dbReference>
<dbReference type="InterPro" id="IPR042099">
    <property type="entry name" value="ANL_N_sf"/>
</dbReference>
<dbReference type="KEGG" id="cof:FOZ74_05275"/>
<dbReference type="InterPro" id="IPR045304">
    <property type="entry name" value="LbH_SAT"/>
</dbReference>
<dbReference type="CDD" id="cd04433">
    <property type="entry name" value="AFD_class_I"/>
    <property type="match status" value="1"/>
</dbReference>
<dbReference type="RefSeq" id="WP_146912083.1">
    <property type="nucleotide sequence ID" value="NZ_CP042344.1"/>
</dbReference>
<dbReference type="Proteomes" id="UP000321199">
    <property type="component" value="Chromosome"/>
</dbReference>
<evidence type="ECO:0000259" key="7">
    <source>
        <dbReference type="Pfam" id="PF00501"/>
    </source>
</evidence>
<sequence>MKNPFDTLETVGVIASNSTDYVRRLLSNLAQGLVSVPLTGSGDEERLAFTHTNIIQRTDTEGGWIAEKFTSRSGDDAAQISFTSGTQGKPKAVLLSHGNLHDAVCRVTETMEIDNEIREYVGVPVYHSFGYGRCRVVLNASGACYVPSGGFDLAEIRHMLIAGEINAISAVPSLWRVFLAGLDRFGGELKRVRWVEIGSQYMSATEKAALRSALPNARIVQHYGLTEASRTTLQRIHEEPAETLGSVGQVSGAVRVRIGDDGRIEISGPHVALGVAEGEYWRALGHEVWLQTSDLGRIDDGRLYYLGRADDVINCGGIKLSPDLMEAAVRTELLARNLDVGEFAILRRPDPMRGDGIGVVVTSPVKLVQDTLVDAVAMQAGAQGANARGAISVHEVQSLPRTATGKIQRVELAHVLEARLTLEESGRDETNDTFSQFLERLVGHPISLDMLFADLDGDSLIHLQVGIALERALGDIPAGWESWPLRRLVSVIEGAGYYHFRMAAGENAPPLPDGSRNMNPDNISFWNLVREDYRTNEKKIMSQGFLMLFVHRFGNWRMGVRKKIFRAPLTIIYRILNKTAQIVCGIKLDYTVQLGRRVKLEHFGGMILGARKIGNDVIIRQNTTFGIRSIDDLNAKPIIGDFVDIGAGAVIVGNIEIGENTIIGANSVVFVDIPPNSIVMGNPGRIIGVNRRKNLAAYSESSKVDKNAGSSRGLE</sequence>
<gene>
    <name evidence="8" type="ORF">FOZ74_05275</name>
</gene>
<dbReference type="Pfam" id="PF00132">
    <property type="entry name" value="Hexapep"/>
    <property type="match status" value="1"/>
</dbReference>
<organism evidence="8 9">
    <name type="scientific">Comamonas flocculans</name>
    <dbReference type="NCBI Taxonomy" id="2597701"/>
    <lineage>
        <taxon>Bacteria</taxon>
        <taxon>Pseudomonadati</taxon>
        <taxon>Pseudomonadota</taxon>
        <taxon>Betaproteobacteria</taxon>
        <taxon>Burkholderiales</taxon>
        <taxon>Comamonadaceae</taxon>
        <taxon>Comamonas</taxon>
    </lineage>
</organism>
<dbReference type="PANTHER" id="PTHR43201:SF5">
    <property type="entry name" value="MEDIUM-CHAIN ACYL-COA LIGASE ACSF2, MITOCHONDRIAL"/>
    <property type="match status" value="1"/>
</dbReference>
<dbReference type="InterPro" id="IPR011004">
    <property type="entry name" value="Trimer_LpxA-like_sf"/>
</dbReference>
<dbReference type="AlphaFoldDB" id="A0A5B8RXE6"/>
<keyword evidence="4" id="KW-0808">Transferase</keyword>
<keyword evidence="5" id="KW-0677">Repeat</keyword>
<dbReference type="EMBL" id="CP042344">
    <property type="protein sequence ID" value="QEA12487.1"/>
    <property type="molecule type" value="Genomic_DNA"/>
</dbReference>
<dbReference type="PANTHER" id="PTHR43201">
    <property type="entry name" value="ACYL-COA SYNTHETASE"/>
    <property type="match status" value="1"/>
</dbReference>
<dbReference type="Gene3D" id="3.40.50.12780">
    <property type="entry name" value="N-terminal domain of ligase-like"/>
    <property type="match status" value="1"/>
</dbReference>
<dbReference type="InterPro" id="IPR001451">
    <property type="entry name" value="Hexapep"/>
</dbReference>
<dbReference type="Gene3D" id="2.160.10.10">
    <property type="entry name" value="Hexapeptide repeat proteins"/>
    <property type="match status" value="1"/>
</dbReference>
<evidence type="ECO:0000256" key="5">
    <source>
        <dbReference type="ARBA" id="ARBA00022737"/>
    </source>
</evidence>
<dbReference type="InterPro" id="IPR045851">
    <property type="entry name" value="AMP-bd_C_sf"/>
</dbReference>
<feature type="domain" description="AMP-dependent synthetase/ligase" evidence="7">
    <location>
        <begin position="71"/>
        <end position="274"/>
    </location>
</feature>
<comment type="similarity">
    <text evidence="2">Belongs to the transferase hexapeptide repeat family.</text>
</comment>
<keyword evidence="9" id="KW-1185">Reference proteome</keyword>
<name>A0A5B8RXE6_9BURK</name>
<dbReference type="Gene3D" id="3.30.300.30">
    <property type="match status" value="1"/>
</dbReference>
<dbReference type="GO" id="GO:0006631">
    <property type="term" value="P:fatty acid metabolic process"/>
    <property type="evidence" value="ECO:0007669"/>
    <property type="project" value="TreeGrafter"/>
</dbReference>
<evidence type="ECO:0000256" key="1">
    <source>
        <dbReference type="ARBA" id="ARBA00006432"/>
    </source>
</evidence>
<dbReference type="PROSITE" id="PS00101">
    <property type="entry name" value="HEXAPEP_TRANSFERASES"/>
    <property type="match status" value="1"/>
</dbReference>
<dbReference type="Pfam" id="PF00501">
    <property type="entry name" value="AMP-binding"/>
    <property type="match status" value="1"/>
</dbReference>